<evidence type="ECO:0000313" key="2">
    <source>
        <dbReference type="EMBL" id="MEP0820219.1"/>
    </source>
</evidence>
<comment type="caution">
    <text evidence="1">The sequence shown here is derived from an EMBL/GenBank/DDBJ whole genome shotgun (WGS) entry which is preliminary data.</text>
</comment>
<dbReference type="EMBL" id="JAMPKM010000047">
    <property type="protein sequence ID" value="MEP0820841.1"/>
    <property type="molecule type" value="Genomic_DNA"/>
</dbReference>
<accession>A0ABV0JDT3</accession>
<keyword evidence="5" id="KW-1185">Reference proteome</keyword>
<reference evidence="1 5" key="1">
    <citation type="submission" date="2022-04" db="EMBL/GenBank/DDBJ databases">
        <title>Positive selection, recombination, and allopatry shape intraspecific diversity of widespread and dominant cyanobacteria.</title>
        <authorList>
            <person name="Wei J."/>
            <person name="Shu W."/>
            <person name="Hu C."/>
        </authorList>
    </citation>
    <scope>NUCLEOTIDE SEQUENCE [LARGE SCALE GENOMIC DNA]</scope>
    <source>
        <strain evidence="1 5">GB2-A4</strain>
    </source>
</reference>
<organism evidence="1 5">
    <name type="scientific">Trichocoleus desertorum GB2-A4</name>
    <dbReference type="NCBI Taxonomy" id="2933944"/>
    <lineage>
        <taxon>Bacteria</taxon>
        <taxon>Bacillati</taxon>
        <taxon>Cyanobacteriota</taxon>
        <taxon>Cyanophyceae</taxon>
        <taxon>Leptolyngbyales</taxon>
        <taxon>Trichocoleusaceae</taxon>
        <taxon>Trichocoleus</taxon>
    </lineage>
</organism>
<gene>
    <name evidence="1" type="ORF">NC998_22185</name>
    <name evidence="2" type="ORF">NC998_24260</name>
    <name evidence="3" type="ORF">NC998_27530</name>
    <name evidence="4" type="ORF">NC998_29585</name>
</gene>
<dbReference type="EMBL" id="JAMPKM010000023">
    <property type="protein sequence ID" value="MEP0820219.1"/>
    <property type="molecule type" value="Genomic_DNA"/>
</dbReference>
<evidence type="ECO:0000313" key="5">
    <source>
        <dbReference type="Proteomes" id="UP001464891"/>
    </source>
</evidence>
<evidence type="ECO:0000313" key="1">
    <source>
        <dbReference type="EMBL" id="MEP0819814.1"/>
    </source>
</evidence>
<protein>
    <submittedName>
        <fullName evidence="1">IS1 family transposase</fullName>
    </submittedName>
</protein>
<feature type="non-terminal residue" evidence="1">
    <location>
        <position position="1"/>
    </location>
</feature>
<dbReference type="EMBL" id="JAMPKM010000017">
    <property type="protein sequence ID" value="MEP0819814.1"/>
    <property type="molecule type" value="Genomic_DNA"/>
</dbReference>
<name>A0ABV0JDT3_9CYAN</name>
<dbReference type="Proteomes" id="UP001464891">
    <property type="component" value="Unassembled WGS sequence"/>
</dbReference>
<evidence type="ECO:0000313" key="3">
    <source>
        <dbReference type="EMBL" id="MEP0820841.1"/>
    </source>
</evidence>
<evidence type="ECO:0000313" key="4">
    <source>
        <dbReference type="EMBL" id="MEP0821195.1"/>
    </source>
</evidence>
<dbReference type="EMBL" id="JAMPKM010000087">
    <property type="protein sequence ID" value="MEP0821195.1"/>
    <property type="molecule type" value="Genomic_DNA"/>
</dbReference>
<sequence length="43" mass="5323">RLRHYLARLHRQSFCYSKSQEMLEASICLLTYYLRHWKVLIPV</sequence>
<proteinExistence type="predicted"/>